<dbReference type="GeneID" id="85414488"/>
<protein>
    <submittedName>
        <fullName evidence="1">Uncharacterized protein</fullName>
    </submittedName>
</protein>
<comment type="caution">
    <text evidence="1">The sequence shown here is derived from an EMBL/GenBank/DDBJ whole genome shotgun (WGS) entry which is preliminary data.</text>
</comment>
<sequence length="62" mass="7049">MSRRGIQRTGVRSEEELSIPVYTVTARDTVPVQEEDSGGRVWCFDMFGDACGLCWRFGCEEE</sequence>
<evidence type="ECO:0000313" key="1">
    <source>
        <dbReference type="EMBL" id="KAK1480687.1"/>
    </source>
</evidence>
<dbReference type="EMBL" id="MLFU01000117">
    <property type="protein sequence ID" value="KAK1480687.1"/>
    <property type="molecule type" value="Genomic_DNA"/>
</dbReference>
<reference evidence="1 2" key="1">
    <citation type="submission" date="2016-10" db="EMBL/GenBank/DDBJ databases">
        <title>The genome sequence of Colletotrichum fioriniae PJ7.</title>
        <authorList>
            <person name="Baroncelli R."/>
        </authorList>
    </citation>
    <scope>NUCLEOTIDE SEQUENCE [LARGE SCALE GENOMIC DNA]</scope>
    <source>
        <strain evidence="1 2">Tom-12</strain>
    </source>
</reference>
<dbReference type="Proteomes" id="UP001227543">
    <property type="component" value="Unassembled WGS sequence"/>
</dbReference>
<accession>A0ABQ9QPW5</accession>
<keyword evidence="2" id="KW-1185">Reference proteome</keyword>
<organism evidence="1 2">
    <name type="scientific">Colletotrichum tamarilloi</name>
    <dbReference type="NCBI Taxonomy" id="1209934"/>
    <lineage>
        <taxon>Eukaryota</taxon>
        <taxon>Fungi</taxon>
        <taxon>Dikarya</taxon>
        <taxon>Ascomycota</taxon>
        <taxon>Pezizomycotina</taxon>
        <taxon>Sordariomycetes</taxon>
        <taxon>Hypocreomycetidae</taxon>
        <taxon>Glomerellales</taxon>
        <taxon>Glomerellaceae</taxon>
        <taxon>Colletotrichum</taxon>
        <taxon>Colletotrichum acutatum species complex</taxon>
    </lineage>
</organism>
<proteinExistence type="predicted"/>
<dbReference type="RefSeq" id="XP_060375159.1">
    <property type="nucleotide sequence ID" value="XM_060530250.1"/>
</dbReference>
<evidence type="ECO:0000313" key="2">
    <source>
        <dbReference type="Proteomes" id="UP001227543"/>
    </source>
</evidence>
<name>A0ABQ9QPW5_9PEZI</name>
<gene>
    <name evidence="1" type="ORF">CTAM01_14249</name>
</gene>